<protein>
    <submittedName>
        <fullName evidence="9">Uncharacterized protein</fullName>
    </submittedName>
</protein>
<dbReference type="InterPro" id="IPR014018">
    <property type="entry name" value="SecA_motor_DEAD"/>
</dbReference>
<evidence type="ECO:0000256" key="2">
    <source>
        <dbReference type="ARBA" id="ARBA00022927"/>
    </source>
</evidence>
<dbReference type="GO" id="GO:0005524">
    <property type="term" value="F:ATP binding"/>
    <property type="evidence" value="ECO:0007669"/>
    <property type="project" value="InterPro"/>
</dbReference>
<feature type="domain" description="Helicase C-terminal" evidence="7">
    <location>
        <begin position="3952"/>
        <end position="4100"/>
    </location>
</feature>
<feature type="non-terminal residue" evidence="9">
    <location>
        <position position="1"/>
    </location>
</feature>
<feature type="region of interest" description="Disordered" evidence="5">
    <location>
        <begin position="1778"/>
        <end position="1805"/>
    </location>
</feature>
<dbReference type="GO" id="GO:0017038">
    <property type="term" value="P:protein import"/>
    <property type="evidence" value="ECO:0007669"/>
    <property type="project" value="InterPro"/>
</dbReference>
<evidence type="ECO:0000313" key="9">
    <source>
        <dbReference type="EMBL" id="CAF4264387.1"/>
    </source>
</evidence>
<dbReference type="EMBL" id="CAJOBP010001215">
    <property type="protein sequence ID" value="CAF4264387.1"/>
    <property type="molecule type" value="Genomic_DNA"/>
</dbReference>
<feature type="compositionally biased region" description="Basic and acidic residues" evidence="5">
    <location>
        <begin position="1877"/>
        <end position="1886"/>
    </location>
</feature>
<evidence type="ECO:0000259" key="7">
    <source>
        <dbReference type="PROSITE" id="PS51194"/>
    </source>
</evidence>
<comment type="caution">
    <text evidence="9">The sequence shown here is derived from an EMBL/GenBank/DDBJ whole genome shotgun (WGS) entry which is preliminary data.</text>
</comment>
<evidence type="ECO:0000259" key="6">
    <source>
        <dbReference type="PROSITE" id="PS51192"/>
    </source>
</evidence>
<keyword evidence="2" id="KW-0653">Protein transport</keyword>
<name>A0A820FND6_9BILA</name>
<keyword evidence="4" id="KW-0175">Coiled coil</keyword>
<evidence type="ECO:0000256" key="1">
    <source>
        <dbReference type="ARBA" id="ARBA00022490"/>
    </source>
</evidence>
<feature type="region of interest" description="Disordered" evidence="5">
    <location>
        <begin position="5020"/>
        <end position="5090"/>
    </location>
</feature>
<proteinExistence type="predicted"/>
<dbReference type="Proteomes" id="UP000663873">
    <property type="component" value="Unassembled WGS sequence"/>
</dbReference>
<reference evidence="9" key="1">
    <citation type="submission" date="2021-02" db="EMBL/GenBank/DDBJ databases">
        <authorList>
            <person name="Nowell W R."/>
        </authorList>
    </citation>
    <scope>NUCLEOTIDE SEQUENCE</scope>
</reference>
<feature type="compositionally biased region" description="Basic and acidic residues" evidence="5">
    <location>
        <begin position="1749"/>
        <end position="1759"/>
    </location>
</feature>
<dbReference type="SMART" id="SM00957">
    <property type="entry name" value="SecA_DEAD"/>
    <property type="match status" value="1"/>
</dbReference>
<feature type="region of interest" description="Disordered" evidence="5">
    <location>
        <begin position="1735"/>
        <end position="1759"/>
    </location>
</feature>
<feature type="region of interest" description="Disordered" evidence="5">
    <location>
        <begin position="5220"/>
        <end position="5272"/>
    </location>
</feature>
<dbReference type="Gene3D" id="3.40.50.300">
    <property type="entry name" value="P-loop containing nucleotide triphosphate hydrolases"/>
    <property type="match status" value="2"/>
</dbReference>
<feature type="compositionally biased region" description="Gly residues" evidence="5">
    <location>
        <begin position="1782"/>
        <end position="1797"/>
    </location>
</feature>
<dbReference type="GO" id="GO:0006886">
    <property type="term" value="P:intracellular protein transport"/>
    <property type="evidence" value="ECO:0007669"/>
    <property type="project" value="InterPro"/>
</dbReference>
<evidence type="ECO:0000256" key="5">
    <source>
        <dbReference type="SAM" id="MobiDB-lite"/>
    </source>
</evidence>
<keyword evidence="2" id="KW-0813">Transport</keyword>
<dbReference type="PROSITE" id="PS51192">
    <property type="entry name" value="HELICASE_ATP_BIND_1"/>
    <property type="match status" value="1"/>
</dbReference>
<evidence type="ECO:0000313" key="10">
    <source>
        <dbReference type="Proteomes" id="UP000663873"/>
    </source>
</evidence>
<feature type="domain" description="SecA family profile" evidence="8">
    <location>
        <begin position="3473"/>
        <end position="4103"/>
    </location>
</feature>
<feature type="compositionally biased region" description="Basic and acidic residues" evidence="5">
    <location>
        <begin position="5228"/>
        <end position="5272"/>
    </location>
</feature>
<dbReference type="InterPro" id="IPR014001">
    <property type="entry name" value="Helicase_ATP-bd"/>
</dbReference>
<gene>
    <name evidence="9" type="ORF">UJA718_LOCUS10366</name>
</gene>
<dbReference type="InterPro" id="IPR001650">
    <property type="entry name" value="Helicase_C-like"/>
</dbReference>
<dbReference type="GO" id="GO:0016020">
    <property type="term" value="C:membrane"/>
    <property type="evidence" value="ECO:0007669"/>
    <property type="project" value="InterPro"/>
</dbReference>
<dbReference type="GO" id="GO:0006605">
    <property type="term" value="P:protein targeting"/>
    <property type="evidence" value="ECO:0007669"/>
    <property type="project" value="InterPro"/>
</dbReference>
<dbReference type="PANTHER" id="PTHR30612">
    <property type="entry name" value="SECA INNER MEMBRANE COMPONENT OF SEC PROTEIN SECRETION SYSTEM"/>
    <property type="match status" value="1"/>
</dbReference>
<feature type="compositionally biased region" description="Basic and acidic residues" evidence="5">
    <location>
        <begin position="5060"/>
        <end position="5080"/>
    </location>
</feature>
<dbReference type="InterPro" id="IPR000185">
    <property type="entry name" value="SecA"/>
</dbReference>
<evidence type="ECO:0000259" key="8">
    <source>
        <dbReference type="PROSITE" id="PS51196"/>
    </source>
</evidence>
<organism evidence="9 10">
    <name type="scientific">Rotaria socialis</name>
    <dbReference type="NCBI Taxonomy" id="392032"/>
    <lineage>
        <taxon>Eukaryota</taxon>
        <taxon>Metazoa</taxon>
        <taxon>Spiralia</taxon>
        <taxon>Gnathifera</taxon>
        <taxon>Rotifera</taxon>
        <taxon>Eurotatoria</taxon>
        <taxon>Bdelloidea</taxon>
        <taxon>Philodinida</taxon>
        <taxon>Philodinidae</taxon>
        <taxon>Rotaria</taxon>
    </lineage>
</organism>
<dbReference type="Pfam" id="PF07517">
    <property type="entry name" value="SecA_DEAD"/>
    <property type="match status" value="1"/>
</dbReference>
<dbReference type="InterPro" id="IPR027417">
    <property type="entry name" value="P-loop_NTPase"/>
</dbReference>
<dbReference type="PROSITE" id="PS51196">
    <property type="entry name" value="SECA_MOTOR_DEAD"/>
    <property type="match status" value="1"/>
</dbReference>
<keyword evidence="3" id="KW-0811">Translocation</keyword>
<dbReference type="PANTHER" id="PTHR30612:SF0">
    <property type="entry name" value="CHLOROPLAST PROTEIN-TRANSPORTING ATPASE"/>
    <property type="match status" value="1"/>
</dbReference>
<keyword evidence="10" id="KW-1185">Reference proteome</keyword>
<dbReference type="SUPFAM" id="SSF52540">
    <property type="entry name" value="P-loop containing nucleoside triphosphate hydrolases"/>
    <property type="match status" value="2"/>
</dbReference>
<evidence type="ECO:0000256" key="4">
    <source>
        <dbReference type="SAM" id="Coils"/>
    </source>
</evidence>
<dbReference type="Gene3D" id="3.90.1440.10">
    <property type="entry name" value="SecA, preprotein cross-linking domain"/>
    <property type="match status" value="1"/>
</dbReference>
<sequence>MLSIELKDDKLSSLEEITIARIKEHAIVLSGEINEYCNLFRDRLRNGVVLGYKDRIAKLYYDMAYANYNYYSKGLVKDNLLSVKFYLEKSIHQFDDKHRISNNFNIVKVAKYFLDSTCDLYLTPTLELNKLPSIPGNAVVLVKTEDENEYMSFFVENGQWVKEDADFKRVRIQNVNLESISVSNPCGLVHNNEENSKRIERITSEAQLQRGRASINVKYYSLKRKRKKLEENLKRTTETPSEDSSQLFVCEILSKLIECNLEIGCLDQVEYYINLFRNASRQDFEDKLNEYQLRKELIVKLRHVMEFEAALSLSQEDDVAYFLVRKSENTSDYNRELEKWQNIYRISDSRSILFISNSQQNENHWESWFWIPDRIREFLKLEISENSLLSKILNRNRVATHFFGEFLDVLAEKDVFLNFDSNSKLKNILLKNDQFDLKSKRTKIIHFCDSLRKAYQFIGHYPLEQRYHRAMCYFVEEKSKILKQISSSYKISDNLLNSRQEKESSRLVVKQQNDFPLSLFPISSGTGVKKLNDKISEKDFFVDILPYIDQVNDLKRSLNSVYNIDWRFCCSQNTRETCLQNRHEENPYKKKFLFLLMECDFYVVLEVNKKNPPKINGNAIVLTKIENSSNYSSYFIKNGLWLKDNRIKSLKTIVLKSINLEHVELDKKPQLIDKNKFQDQESRIEMERIASEMNLNRWYFYGETLCGRISEGFVDQKQELDILQIYLKDILPEDLKKEKTEIFLQKEAKILNHLSRIFQIDNKKLSVSQDYFIKPMPIIDYENQYSANTGIKIYDLRNSDHGNDLKNRIKSDLSRNFTSIVRLTNKHYVTLFVESKRSYKYNYDLRYIYVMNSALENVNLKILNWFSGVMNQCVYKLCLVECPKQRIMSDDSLLHAYFNAAACQWASNNCCWEFLRKNLARQEFSSKENVEKVKLWFIETSEKSSVLNYLENDFPPDETIEIVEKFKSQFSKLIETSLNSLGAEEIKNRVEYLPTIFATIRRFDEIFESICLIDEKEIPNEIEQCIHDIEIALNNVEEKKKQYLEVNSIVDIMFGVLKKCSLNLLSFQEKLCQNFERFEDRLHHMILLTMTEENNSVSENQSFAHVKQLNSMIERPRPSSDEYLYLCHYQKFVESFEHFLKIENSFSHAQELLSECKSIKNSLGNGRIENAAITNRFAEKSFGVILPFIQRFVKVEESLNEFHQIFKCLLPYCYELLDLPIINSSLRDDIYNQICHQQQNFEDIKKCISALFVKVERKKAFDQEKLTDIFKSFDDCITSNDERAIHYIGAYVRTSMMNTVDYYMNSLASFRHRSLSAMEIFEKSLHRFLLSSIRETVKTQTTHNQLSSRALSYFDSKNVDYDTKISQYKNLLEFLASDNSTILSEAISSLKAQLEDTSHSHFVYLDRKIVDLTNLLSRFANVEECLPKFSELFRQSLHDRYDHLSEQEAFSVDGEINKEIFDRLKPNKNFDDIEQILKIFKNKNLFDIVTKCKRFLEYNDEKGSAEISECLRQCIIDTVEDYVSNLLAFRQRASVGFNHFEISFYQMLSSCEAIKNEKLRSWLKQILIRLNDSNDNYYDYLSIYKTMINYLDREGYEWARLLKDILEEKNHTLKPLFKEKINNLKKLLNGYINWCQIETYKQCEYGIFQIKTNSGVLSQILNVIKEQHPDCFCPNNEIRIINTDKLYIDVDLSSRDYSGVNIVLISPSQELIENKGKLNIITDGEDAKNIWINHPAKNAHGTNPSGHGNKGEDGFDGKSGKSAGHVYVVANQLPPIEVSACGGKGEQGQDGGNGARGLDGKDGKDADKEALRKELSGEWAFLGGAWSYRYRRIGTDGTPGGCGGDAGSGGFCGDGGIPGLVKLVALNETSSQMQHKNFVEKSESENGKPGQPGEAGKHGKDGRDYVAISNYIGLHRALFTSRNVDNLKGGRLYLSDRYEHKEKKDLEDYSMLQFEDDADSFRFKNKYPDRNAQRAATLTHQHKDQEVVQKIHAINHHHVFQQVSQFFDEYINPQKLASYQHWLAPSLKEFLEKMADLEEFPSYTVHTLPDIEHDAKQILILKEKFVRTISRENQRHQTERLDTDQMNIGVILLAQHVLNHHNDFSKQYQVVYQQLQNEIQKVDTSQLATGLEIRSVEIANLRSTINRIINEQRFSRRLLALRKRTEVLVELPQEELLKSISDRQNIKIIKENLYKQEWRHFPIEHNIVSVELIKKFNDEPSEESLLNLGFDYFAQLEKILSQNATLDLDLNQISNFTYTYLYNLQQANHDLLGLRALDDQQRILHQIFIKFPSLDNSHTLDLLIDFSQGIQRECVRHYWLIWIQKTLANAQEFSHENVREMKKSLLNIIEIIRIADGNQLEQIDTKLKSLSILKEFPLYNFDQKLYSNNRAELMKSIDKFNKISEQLNLLEVFQIFSSSAFLDENLSDLLTNDEQLDIIEDFTFIFQHNLALIKIDKNNFGKLTQQIEKIEYVLLQNPRSYLYDIFFDFSCNIEKIKVLDQIQQSNDLNFHSSKPYEANNSLYTIEQQIDAFNTLYDPTLIEEIVKTLSISQDISSVIENNKLIGFLQWAANNLENFKDSTLKTISHTIETILQTTANNSTLSSELKFLKIVFDYKITKLEIEKQEEKLKSTKVDTENILSSLSEINSLFRKISQQTDKKPDKVAELYDQLMRLIRHANSDTFLGVADDQLNEIKSSYEETLKNVSKEIEIEKIFDIFDSSEQKGEIEKNIKITSNHLREKIDLINKQQNDNIIFNDKKLILIAQDKLFSNLDNIDDDMRILITNRLNKIDTKSDETLFSITKELLQESNFCLFVYEMRKNINIGLIQNLEISQLLENELEKLFLHHRKDNNDIELQAISILNLAEFSPEENTNDFLKETIKNLGTVKNSETLLNLREQVLRTLIKYYNEKLVSFETQMEKNLSVEEKIKVSEVILIFLHQQSNKKSIILQEIYDRFYEIYENSTSSCSIMRRGRIPFKTLINLMKLISRVHQDNVVSNDINIVHAQFQITLLHVVLEQGNPLGSIDDQFVDFLAWLLQTLSAYESVGEIEEIQHIIKLKKLCSNLENLCKNKSNENVNEYTYLRKSILSIYQELKIVYIEKYSKTLFEQYSNAKWLEIVIYFPEFFEEDNDELFDFIVKNSTVFDMRKIDEIQEIIFTRIFALQRKKLEKFYELVPIENGFKELNGYIQSGCSFDKKKPYEVLNFNNLIDTFNNRLEMDGGLSMNVDHFIKVQQCLSCFEDIRVAIEKLSSSPQTDWLRILLIEHIVEKYTLIFSPGSQIENLRNMLMRVNEKILLLFNNMFMSQYIDQINQAIYSQSNIPSIPDYQKMTKEKFLSIVELMGKISVSKERLDQLSDASLAVWDILLHEIEFSQIFTREMTKSGIQMNEDGVEKALLFLNRIRIQLGIENNDRFLNFFLSISDKIAKTTVKTVEQLNKLLEVVHYENISFEQANEIVEKFNYLDWPDEIKKIVSSRFAIDNKSDRSAREIIDQMINQQNKKTNVIVNKTLESIAHEAKRFREKALKKTVLEGNENSEINREIQETLNLKSYQDNPEKYVRSHLDQIIPLILYAWSIANKPQFPKDTQIVALLLVIHSHDKGLLEQVRTGEGKTLIVGLIAAFLALCGHAVDIVSSNRDLAIEGEQKCRSFFQLLKLESGHICSENDEVNHQSYRSDLNTSQGNIVYGEVGTFQRDILEEEFNSKKIFGKRYENRNKSLIVDEVDNMCLDKARHVLYLSHEIESLKWLETLFINIWAAVLRTEMSNSDDISEHIKDISQFIKANVQNKNISVPDYMNEFVNYKIERWVDSAFQARIMREDDHFVLDIPKTDDQHIKKQKNIIVLDKDTGIEQYSTRWSHGLAQFLELKYRRKITVESLKAVFISNKAFFQRYKQRLYGLTGTLGSENSQSFLSDLYHVQFADLPTSRKKSYFQLPSKVSFEYGDWLDLIAKESIEQAHERPVLVICENVEATENIWNELIRHGVPPHRIEKYRRDGDNVEERFRQQPATVGDIIIATNKGGRGTDIHVDSHVNSNGGMHVILSYLPENVRVEEQAFGRTARNGAAGTGQFILQVDKSIYENMYELNQYPDNQRQKKLEDLSDIILEREKIQRDNKEAARLSDLKQKSILRLEVEEELFDKFNQFKKKISKEIFKPLFNDRSEKSKEKFLEVFENILKNRWAFWLDKVKNSIDDIETSQGKNILLNQFDSSFIKAIADVLQKTNFDSLLEKFIEKPEEAVQIGKVCLSEDEVLMAKKCFEKGITYGDVSGFSYMGLVFCIIKLKEEGNIRKQSRRELKKALRSLEAIKRNLMANLKIAEMLPQSATADILKKVSSKENFYQDQISGKLEVIGLHIHYLKKAIGETVEPFDFILNAKEVQGGLIQGDRIRKVLRKEKGHIEKTIRDNIDPSIADSLISLLNRKNEFEKNDFENIVCYNEQLWEVLNVKTFQTVFILDKNRIEKQLPEEYESIWKDLEDKIDPNQVDISIFEESSEKMKFKIYLEKKKILVQTKRVHINELDFDSLRFDGEFKKYSKMKFNDNGYETKDLKEFLIELKEYISQGGSEYFYQTDLPFGTKEEEGNKIRIFLKEKNIIKSGGLALYKYGDNRDEIDKSLDKILAKSGFENDKQMIQSILASLQGDIRSYKDDLKVNLKDFLDLQDQEEVPSELAFFEGSGLNKFLIIEEDKSWWDWNAFAVAMIGVAEVIGGTILIACGAVNIGGALLSEGIADMIYATMAGLSGQFSWKDWAIQKSISFSLSLMTAGIGKLASVGSTAAKIGSLSKAAMFAKIIKSAACDFATICLTNILTEKIMEQIKDGVIPMIVNGIEENFLKGIFNSINTKVRNLYVASENDSEFEKSCSEMKNNIDGALGKSIILPQQFDNIRIQVVSTLQNSYQQFAAGLANSSSKYAKMTAAAIKATSMINRIWTAVQSVLQLTSAISTVTKIVDGAINTEEKNVNSKVMKDALIKARVDQLISIIKGYISSKLTKELEKILRQIISGTLKQIGKAMAQIAKAMGNGEVNEKNPINKMKNANQNKDNDRNSQVIVEQPSTDQSSQNEQRNKDKREDLQNNIKNPKEMNEGCLNDINKKNSGATDRADIKMLANSKWRNITVHNQATGETEVIRPGGLRKIPAFFKQSAEIIFQPGENGSIGHFVTARGKETYIQLNGRQDCLLIAYHESLGRKVNEAMIEKERYNLDQYITRNRTTYSKYKQNMIESTLDPMIAGRQKEKRDLENDEATKDENKKRNARPKKEGTYGNKPREKSRLKQEHGITVSGQTHEFEHPIPWATLAADADPALKIQRKGGVCEKLEAISPAYAETKSSHKEHPGTGRSNEAVQYRSQLGVALKEDKSPGNAFQISLVEYAQKPNFIDTAHTPVGRVASDSYQHMIMNTDSVPYLNNDASFAFMPLDNHQKKECIVARWIADNGKYPTETNKFTTLDESDWIVQTRFSSTLTQTTIVTHASEGRPIRLSTMAGNVK</sequence>
<keyword evidence="1" id="KW-0963">Cytoplasm</keyword>
<dbReference type="PROSITE" id="PS51194">
    <property type="entry name" value="HELICASE_CTER"/>
    <property type="match status" value="1"/>
</dbReference>
<dbReference type="SMART" id="SM00490">
    <property type="entry name" value="HELICc"/>
    <property type="match status" value="1"/>
</dbReference>
<evidence type="ECO:0000256" key="3">
    <source>
        <dbReference type="ARBA" id="ARBA00023010"/>
    </source>
</evidence>
<dbReference type="InterPro" id="IPR011115">
    <property type="entry name" value="SecA_DEAD"/>
</dbReference>
<feature type="region of interest" description="Disordered" evidence="5">
    <location>
        <begin position="1872"/>
        <end position="1901"/>
    </location>
</feature>
<feature type="domain" description="Helicase ATP-binding" evidence="6">
    <location>
        <begin position="3593"/>
        <end position="3738"/>
    </location>
</feature>
<accession>A0A820FND6</accession>
<feature type="coiled-coil region" evidence="4">
    <location>
        <begin position="4288"/>
        <end position="4319"/>
    </location>
</feature>
<feature type="compositionally biased region" description="Polar residues" evidence="5">
    <location>
        <begin position="5031"/>
        <end position="5059"/>
    </location>
</feature>